<gene>
    <name evidence="2" type="ORF">J7I42_08190</name>
</gene>
<dbReference type="InterPro" id="IPR009061">
    <property type="entry name" value="DNA-bd_dom_put_sf"/>
</dbReference>
<dbReference type="SUPFAM" id="SSF46955">
    <property type="entry name" value="Putative DNA-binding domain"/>
    <property type="match status" value="1"/>
</dbReference>
<protein>
    <submittedName>
        <fullName evidence="2">Helix-turn-helix domain-containing protein</fullName>
    </submittedName>
</protein>
<dbReference type="Pfam" id="PF12728">
    <property type="entry name" value="HTH_17"/>
    <property type="match status" value="1"/>
</dbReference>
<feature type="domain" description="Helix-turn-helix" evidence="1">
    <location>
        <begin position="51"/>
        <end position="99"/>
    </location>
</feature>
<evidence type="ECO:0000313" key="2">
    <source>
        <dbReference type="EMBL" id="MBO9200234.1"/>
    </source>
</evidence>
<evidence type="ECO:0000259" key="1">
    <source>
        <dbReference type="Pfam" id="PF12728"/>
    </source>
</evidence>
<dbReference type="InterPro" id="IPR041657">
    <property type="entry name" value="HTH_17"/>
</dbReference>
<keyword evidence="3" id="KW-1185">Reference proteome</keyword>
<reference evidence="2 3" key="1">
    <citation type="submission" date="2021-03" db="EMBL/GenBank/DDBJ databases">
        <title>Assistant Professor.</title>
        <authorList>
            <person name="Huq M.A."/>
        </authorList>
    </citation>
    <scope>NUCLEOTIDE SEQUENCE [LARGE SCALE GENOMIC DNA]</scope>
    <source>
        <strain evidence="2 3">MAH-29</strain>
    </source>
</reference>
<organism evidence="2 3">
    <name type="scientific">Niastella soli</name>
    <dbReference type="NCBI Taxonomy" id="2821487"/>
    <lineage>
        <taxon>Bacteria</taxon>
        <taxon>Pseudomonadati</taxon>
        <taxon>Bacteroidota</taxon>
        <taxon>Chitinophagia</taxon>
        <taxon>Chitinophagales</taxon>
        <taxon>Chitinophagaceae</taxon>
        <taxon>Niastella</taxon>
    </lineage>
</organism>
<dbReference type="EMBL" id="JAGHKO010000001">
    <property type="protein sequence ID" value="MBO9200234.1"/>
    <property type="molecule type" value="Genomic_DNA"/>
</dbReference>
<dbReference type="Gene3D" id="1.10.1660.10">
    <property type="match status" value="1"/>
</dbReference>
<dbReference type="Proteomes" id="UP000677244">
    <property type="component" value="Unassembled WGS sequence"/>
</dbReference>
<dbReference type="RefSeq" id="WP_209138288.1">
    <property type="nucleotide sequence ID" value="NZ_JAGHKO010000001.1"/>
</dbReference>
<proteinExistence type="predicted"/>
<evidence type="ECO:0000313" key="3">
    <source>
        <dbReference type="Proteomes" id="UP000677244"/>
    </source>
</evidence>
<sequence>MSEVNNNAPFLLIQKPQELIKLFEGLIDRKIREIRALTPTPPASLAGESPYLSTKDVQKIFNVSRQTINDWRKSGLLPSIKIKSRRYFIRDQVQALQQKWVSPGNQ</sequence>
<accession>A0ABS3YQP6</accession>
<name>A0ABS3YQP6_9BACT</name>
<comment type="caution">
    <text evidence="2">The sequence shown here is derived from an EMBL/GenBank/DDBJ whole genome shotgun (WGS) entry which is preliminary data.</text>
</comment>